<accession>A0A084SXP7</accession>
<dbReference type="AlphaFoldDB" id="A0A084SXP7"/>
<sequence length="175" mass="19333">MMERARRGAGVARVFAGQPERLAAAWRRVRFAEARKDGGPPRNQLDSVVEPFIREVGKKLEGKEGSPWSRTRAVLRLAPGRGARALHEEFAALRRCLVDAVETLGGGDAERAVVNQALDEAVDSSVALMERLGNPLAPRPRVHFAGLVVQLFEKQPVAIHERPALNEEHERLAMH</sequence>
<dbReference type="Proteomes" id="UP000028547">
    <property type="component" value="Unassembled WGS sequence"/>
</dbReference>
<protein>
    <submittedName>
        <fullName evidence="1">Uncharacterized protein</fullName>
    </submittedName>
</protein>
<organism evidence="1 2">
    <name type="scientific">Archangium violaceum Cb vi76</name>
    <dbReference type="NCBI Taxonomy" id="1406225"/>
    <lineage>
        <taxon>Bacteria</taxon>
        <taxon>Pseudomonadati</taxon>
        <taxon>Myxococcota</taxon>
        <taxon>Myxococcia</taxon>
        <taxon>Myxococcales</taxon>
        <taxon>Cystobacterineae</taxon>
        <taxon>Archangiaceae</taxon>
        <taxon>Archangium</taxon>
    </lineage>
</organism>
<dbReference type="RefSeq" id="WP_043392927.1">
    <property type="nucleotide sequence ID" value="NZ_JPMI01000062.1"/>
</dbReference>
<dbReference type="EMBL" id="JPMI01000062">
    <property type="protein sequence ID" value="KFA93232.1"/>
    <property type="molecule type" value="Genomic_DNA"/>
</dbReference>
<gene>
    <name evidence="1" type="ORF">Q664_10575</name>
</gene>
<comment type="caution">
    <text evidence="1">The sequence shown here is derived from an EMBL/GenBank/DDBJ whole genome shotgun (WGS) entry which is preliminary data.</text>
</comment>
<evidence type="ECO:0000313" key="1">
    <source>
        <dbReference type="EMBL" id="KFA93232.1"/>
    </source>
</evidence>
<reference evidence="1 2" key="1">
    <citation type="submission" date="2014-07" db="EMBL/GenBank/DDBJ databases">
        <title>Draft Genome Sequence of Gephyronic Acid Producer, Cystobacter violaceus Strain Cb vi76.</title>
        <authorList>
            <person name="Stevens D.C."/>
            <person name="Young J."/>
            <person name="Carmichael R."/>
            <person name="Tan J."/>
            <person name="Taylor R.E."/>
        </authorList>
    </citation>
    <scope>NUCLEOTIDE SEQUENCE [LARGE SCALE GENOMIC DNA]</scope>
    <source>
        <strain evidence="1 2">Cb vi76</strain>
    </source>
</reference>
<name>A0A084SXP7_9BACT</name>
<evidence type="ECO:0000313" key="2">
    <source>
        <dbReference type="Proteomes" id="UP000028547"/>
    </source>
</evidence>
<proteinExistence type="predicted"/>